<evidence type="ECO:0000313" key="1">
    <source>
        <dbReference type="EMBL" id="KAE9394369.1"/>
    </source>
</evidence>
<name>A0A6A4H807_9AGAR</name>
<keyword evidence="2" id="KW-1185">Reference proteome</keyword>
<gene>
    <name evidence="1" type="ORF">BT96DRAFT_998572</name>
</gene>
<reference evidence="1" key="1">
    <citation type="journal article" date="2019" name="Environ. Microbiol.">
        <title>Fungal ecological strategies reflected in gene transcription - a case study of two litter decomposers.</title>
        <authorList>
            <person name="Barbi F."/>
            <person name="Kohler A."/>
            <person name="Barry K."/>
            <person name="Baskaran P."/>
            <person name="Daum C."/>
            <person name="Fauchery L."/>
            <person name="Ihrmark K."/>
            <person name="Kuo A."/>
            <person name="LaButti K."/>
            <person name="Lipzen A."/>
            <person name="Morin E."/>
            <person name="Grigoriev I.V."/>
            <person name="Henrissat B."/>
            <person name="Lindahl B."/>
            <person name="Martin F."/>
        </authorList>
    </citation>
    <scope>NUCLEOTIDE SEQUENCE</scope>
    <source>
        <strain evidence="1">JB14</strain>
    </source>
</reference>
<dbReference type="AlphaFoldDB" id="A0A6A4H807"/>
<evidence type="ECO:0000313" key="2">
    <source>
        <dbReference type="Proteomes" id="UP000799118"/>
    </source>
</evidence>
<protein>
    <submittedName>
        <fullName evidence="1">Uncharacterized protein</fullName>
    </submittedName>
</protein>
<sequence>MGRRKQPTERPQWCRTQSSSIILSRSEASREEGAPQYLIRRTGPIRIMWLRPRHGGSQCGLLLWTAQGRRFFDWFARFIAQPKIQQYARAFCDHVRNNPVAPPDKTHTADGEIYRVLLGPDGKLFVDGGAECRFFFLFYADSFNTEGTTGRRKSRSTGVISLKCLNLPYDIREDDVNVYILGFWRGPHKPNAIDAQHAHLLKPVFSDLEKAYTRGMKCAGSPDEVNASVPSEECISRAMVAGACLDLKAVRPVAGVLNATSHYLCTCCSNFHEESILRTDHANWARADDEIYWEGMEKWREAQTISEREAIKHYYGTRYSPMMLLKYFKLSIQLIPDPMNAFYHRILQHIAFYHEFAHPPRPRPHDPQVDNTDSEEFLAYLEWEDLTEEQGKVRLSRIQNWLTPAMKHDIRALSEVVKGHQLLSQKRPQSDTPEGKKLRKRLLKRLTDLRWISLVYICNDLWILPFNNCDDEHGIPQKSLWKTLMAESLVEWRENDVDQDGKFRWPHFTVRNRPHPGAPWAPPPVTYAISDCGSDNGMSDDGVIHVELGEEQRKNAMENLATTMTYNSSVHVGQVHCFLCKPLDDEEQLAKDLERASVDALTFVCLDLNQMPPMPSSDKITKDLLIPQLIIWWKTKPTKPLLWLQIHSGEVLARVHRCFREVLVASWVTKPPFETGLKAGVTLKADNWSRTFSLYLPLALLSLWMEESPIRASNYNEMQPVLDTSMNLTCALILMAKRSISSQQQELFLHYYQKHLEGLKENFPGFGVPLHQVGFHVYDFIGLFSSTPNVWCFPGECRIGRLQKIPTNHRPGQLETTLLHSYARGVGFRRWLMHSDCPPLLKACHNILNKAYNFSHAEKETSEGRKRKEIPHDLVNLLDRNDHRGVALLTRIEAPQ</sequence>
<dbReference type="OrthoDB" id="3269001at2759"/>
<organism evidence="1 2">
    <name type="scientific">Gymnopus androsaceus JB14</name>
    <dbReference type="NCBI Taxonomy" id="1447944"/>
    <lineage>
        <taxon>Eukaryota</taxon>
        <taxon>Fungi</taxon>
        <taxon>Dikarya</taxon>
        <taxon>Basidiomycota</taxon>
        <taxon>Agaricomycotina</taxon>
        <taxon>Agaricomycetes</taxon>
        <taxon>Agaricomycetidae</taxon>
        <taxon>Agaricales</taxon>
        <taxon>Marasmiineae</taxon>
        <taxon>Omphalotaceae</taxon>
        <taxon>Gymnopus</taxon>
    </lineage>
</organism>
<accession>A0A6A4H807</accession>
<dbReference type="Proteomes" id="UP000799118">
    <property type="component" value="Unassembled WGS sequence"/>
</dbReference>
<proteinExistence type="predicted"/>
<dbReference type="EMBL" id="ML769551">
    <property type="protein sequence ID" value="KAE9394369.1"/>
    <property type="molecule type" value="Genomic_DNA"/>
</dbReference>